<comment type="caution">
    <text evidence="1">The sequence shown here is derived from an EMBL/GenBank/DDBJ whole genome shotgun (WGS) entry which is preliminary data.</text>
</comment>
<evidence type="ECO:0000313" key="1">
    <source>
        <dbReference type="EMBL" id="MBF8999295.1"/>
    </source>
</evidence>
<proteinExistence type="predicted"/>
<dbReference type="EMBL" id="JADPMR010000003">
    <property type="protein sequence ID" value="MBF9001588.1"/>
    <property type="molecule type" value="Genomic_DNA"/>
</dbReference>
<dbReference type="Proteomes" id="UP000597206">
    <property type="component" value="Unassembled WGS sequence"/>
</dbReference>
<name>A0ABS0GA54_9VIBR</name>
<accession>A0ABS0GA54</accession>
<reference evidence="1 3" key="1">
    <citation type="submission" date="2020-11" db="EMBL/GenBank/DDBJ databases">
        <title>Vibrio nitrifigilis sp. nov., a marine nitrogen-fixing bacterium isolated from the lagoon sediment of an islet inside an atoll.</title>
        <authorList>
            <person name="Wang L.-T."/>
            <person name="Shieh W.Y."/>
        </authorList>
    </citation>
    <scope>NUCLEOTIDE SEQUENCE [LARGE SCALE GENOMIC DNA]</scope>
    <source>
        <strain evidence="1 3">NFV-1</strain>
    </source>
</reference>
<sequence length="99" mass="11431">MLLKKRHTIDQIAASIKSRNNVDDFPSLERLKLYEQWKSGTAKKVLDGILLYQEKRTEIELQEVEQTIADTYKIQLVSFGVKVAAVFYVNSAIYIIQII</sequence>
<evidence type="ECO:0000313" key="2">
    <source>
        <dbReference type="EMBL" id="MBF9001588.1"/>
    </source>
</evidence>
<gene>
    <name evidence="1" type="ORF">I1A42_01690</name>
    <name evidence="2" type="ORF">I1A42_13895</name>
</gene>
<dbReference type="EMBL" id="JADPMR010000001">
    <property type="protein sequence ID" value="MBF8999295.1"/>
    <property type="molecule type" value="Genomic_DNA"/>
</dbReference>
<organism evidence="1 3">
    <name type="scientific">Vibrio nitrifigilis</name>
    <dbReference type="NCBI Taxonomy" id="2789781"/>
    <lineage>
        <taxon>Bacteria</taxon>
        <taxon>Pseudomonadati</taxon>
        <taxon>Pseudomonadota</taxon>
        <taxon>Gammaproteobacteria</taxon>
        <taxon>Vibrionales</taxon>
        <taxon>Vibrionaceae</taxon>
        <taxon>Vibrio</taxon>
    </lineage>
</organism>
<keyword evidence="3" id="KW-1185">Reference proteome</keyword>
<evidence type="ECO:0000313" key="3">
    <source>
        <dbReference type="Proteomes" id="UP000597206"/>
    </source>
</evidence>
<dbReference type="RefSeq" id="WP_196122493.1">
    <property type="nucleotide sequence ID" value="NZ_JADPMR010000001.1"/>
</dbReference>
<protein>
    <submittedName>
        <fullName evidence="1">Uncharacterized protein</fullName>
    </submittedName>
</protein>